<dbReference type="PANTHER" id="PTHR42844">
    <property type="entry name" value="DIHYDRONEOPTERIN ALDOLASE 1-RELATED"/>
    <property type="match status" value="1"/>
</dbReference>
<proteinExistence type="inferred from homology"/>
<keyword evidence="6" id="KW-0456">Lyase</keyword>
<dbReference type="GO" id="GO:0046656">
    <property type="term" value="P:folic acid biosynthetic process"/>
    <property type="evidence" value="ECO:0007669"/>
    <property type="project" value="UniProtKB-KW"/>
</dbReference>
<keyword evidence="12" id="KW-1185">Reference proteome</keyword>
<dbReference type="InterPro" id="IPR006156">
    <property type="entry name" value="Dihydroneopterin_aldolase"/>
</dbReference>
<dbReference type="NCBIfam" id="TIGR00526">
    <property type="entry name" value="folB_dom"/>
    <property type="match status" value="1"/>
</dbReference>
<accession>A0AA35TGF6</accession>
<dbReference type="AlphaFoldDB" id="A0AA35TGF6"/>
<dbReference type="PANTHER" id="PTHR42844:SF1">
    <property type="entry name" value="DIHYDRONEOPTERIN ALDOLASE 1-RELATED"/>
    <property type="match status" value="1"/>
</dbReference>
<evidence type="ECO:0000256" key="6">
    <source>
        <dbReference type="ARBA" id="ARBA00023239"/>
    </source>
</evidence>
<protein>
    <recommendedName>
        <fullName evidence="4">dihydroneopterin aldolase</fullName>
        <ecNumber evidence="4">4.1.2.25</ecNumber>
    </recommendedName>
    <alternativeName>
        <fullName evidence="7">7,8-dihydroneopterin aldolase</fullName>
    </alternativeName>
</protein>
<dbReference type="Pfam" id="PF02152">
    <property type="entry name" value="FolB"/>
    <property type="match status" value="1"/>
</dbReference>
<dbReference type="CDD" id="cd00534">
    <property type="entry name" value="DHNA_DHNTPE"/>
    <property type="match status" value="1"/>
</dbReference>
<dbReference type="SMART" id="SM00905">
    <property type="entry name" value="FolB"/>
    <property type="match status" value="1"/>
</dbReference>
<comment type="function">
    <text evidence="8">Catalyzes the conversion of 7,8-dihydroneopterin into 6-hydroxymethyl-7,8-dihydropterin, a biosynthetic precursor of the vitamin tetrahydrofolate. Can use L-threo-dihydroneopterin and D-erythro-dihydroneopterin as substrates for the formation of 6-hydroxymethyldihydropterin, but it can also catalyze the epimerization of carbon 2' of dihydroneopterin and dihydromonapterin.</text>
</comment>
<organism evidence="11 12">
    <name type="scientific">Geodia barretti</name>
    <name type="common">Barrett's horny sponge</name>
    <dbReference type="NCBI Taxonomy" id="519541"/>
    <lineage>
        <taxon>Eukaryota</taxon>
        <taxon>Metazoa</taxon>
        <taxon>Porifera</taxon>
        <taxon>Demospongiae</taxon>
        <taxon>Heteroscleromorpha</taxon>
        <taxon>Tetractinellida</taxon>
        <taxon>Astrophorina</taxon>
        <taxon>Geodiidae</taxon>
        <taxon>Geodia</taxon>
    </lineage>
</organism>
<dbReference type="GO" id="GO:0005737">
    <property type="term" value="C:cytoplasm"/>
    <property type="evidence" value="ECO:0007669"/>
    <property type="project" value="TreeGrafter"/>
</dbReference>
<dbReference type="InterPro" id="IPR006157">
    <property type="entry name" value="FolB_dom"/>
</dbReference>
<keyword evidence="5" id="KW-0289">Folate biosynthesis</keyword>
<comment type="catalytic activity">
    <reaction evidence="1">
        <text>7,8-dihydroneopterin = 6-hydroxymethyl-7,8-dihydropterin + glycolaldehyde</text>
        <dbReference type="Rhea" id="RHEA:10540"/>
        <dbReference type="ChEBI" id="CHEBI:17001"/>
        <dbReference type="ChEBI" id="CHEBI:17071"/>
        <dbReference type="ChEBI" id="CHEBI:44841"/>
        <dbReference type="EC" id="4.1.2.25"/>
    </reaction>
</comment>
<gene>
    <name evidence="11" type="ORF">GBAR_LOCUS26262</name>
</gene>
<dbReference type="NCBIfam" id="TIGR00525">
    <property type="entry name" value="folB"/>
    <property type="match status" value="1"/>
</dbReference>
<dbReference type="GO" id="GO:0004150">
    <property type="term" value="F:dihydroneopterin aldolase activity"/>
    <property type="evidence" value="ECO:0007669"/>
    <property type="project" value="UniProtKB-EC"/>
</dbReference>
<dbReference type="InterPro" id="IPR043133">
    <property type="entry name" value="GTP-CH-I_C/QueF"/>
</dbReference>
<dbReference type="FunFam" id="3.30.1130.10:FF:000003">
    <property type="entry name" value="7,8-dihydroneopterin aldolase"/>
    <property type="match status" value="1"/>
</dbReference>
<evidence type="ECO:0000256" key="8">
    <source>
        <dbReference type="ARBA" id="ARBA00055579"/>
    </source>
</evidence>
<evidence type="ECO:0000256" key="1">
    <source>
        <dbReference type="ARBA" id="ARBA00001353"/>
    </source>
</evidence>
<comment type="similarity">
    <text evidence="3">Belongs to the DHNA family.</text>
</comment>
<feature type="domain" description="Dihydroneopterin aldolase/epimerase" evidence="10">
    <location>
        <begin position="6"/>
        <end position="120"/>
    </location>
</feature>
<dbReference type="SUPFAM" id="SSF55620">
    <property type="entry name" value="Tetrahydrobiopterin biosynthesis enzymes-like"/>
    <property type="match status" value="1"/>
</dbReference>
<evidence type="ECO:0000256" key="3">
    <source>
        <dbReference type="ARBA" id="ARBA00005708"/>
    </source>
</evidence>
<dbReference type="Gene3D" id="3.30.1130.10">
    <property type="match status" value="1"/>
</dbReference>
<reference evidence="11" key="1">
    <citation type="submission" date="2023-03" db="EMBL/GenBank/DDBJ databases">
        <authorList>
            <person name="Steffen K."/>
            <person name="Cardenas P."/>
        </authorList>
    </citation>
    <scope>NUCLEOTIDE SEQUENCE</scope>
</reference>
<comment type="subunit">
    <text evidence="9">Homooctamer. Forms a hollow cylinder assembled from two ring-shaped tetramers.</text>
</comment>
<evidence type="ECO:0000256" key="9">
    <source>
        <dbReference type="ARBA" id="ARBA00063311"/>
    </source>
</evidence>
<evidence type="ECO:0000313" key="11">
    <source>
        <dbReference type="EMBL" id="CAI8047519.1"/>
    </source>
</evidence>
<evidence type="ECO:0000256" key="7">
    <source>
        <dbReference type="ARBA" id="ARBA00032903"/>
    </source>
</evidence>
<dbReference type="EC" id="4.1.2.25" evidence="4"/>
<evidence type="ECO:0000256" key="4">
    <source>
        <dbReference type="ARBA" id="ARBA00013043"/>
    </source>
</evidence>
<evidence type="ECO:0000313" key="12">
    <source>
        <dbReference type="Proteomes" id="UP001174909"/>
    </source>
</evidence>
<evidence type="ECO:0000256" key="2">
    <source>
        <dbReference type="ARBA" id="ARBA00005013"/>
    </source>
</evidence>
<evidence type="ECO:0000256" key="5">
    <source>
        <dbReference type="ARBA" id="ARBA00022909"/>
    </source>
</evidence>
<dbReference type="EMBL" id="CASHTH010003649">
    <property type="protein sequence ID" value="CAI8047519.1"/>
    <property type="molecule type" value="Genomic_DNA"/>
</dbReference>
<name>A0AA35TGF6_GEOBA</name>
<comment type="pathway">
    <text evidence="2">Cofactor biosynthesis; tetrahydrofolate biosynthesis; 2-amino-4-hydroxy-6-hydroxymethyl-7,8-dihydropteridine diphosphate from 7,8-dihydroneopterin triphosphate: step 3/4.</text>
</comment>
<dbReference type="Proteomes" id="UP001174909">
    <property type="component" value="Unassembled WGS sequence"/>
</dbReference>
<comment type="caution">
    <text evidence="11">The sequence shown here is derived from an EMBL/GenBank/DDBJ whole genome shotgun (WGS) entry which is preliminary data.</text>
</comment>
<sequence>MSLDRIILRGMQFYGFHGVNPEERRLGQPFIVDLEAELDLATAGESDRLQDTVSYTHLYRVVKTVVEGEPRNLLENAASAIARGVFDQHPAVQAVRVRVQKPRPPIRGSVVEAAEVDIYRTRDDWRQFGSTVVTS</sequence>
<evidence type="ECO:0000259" key="10">
    <source>
        <dbReference type="SMART" id="SM00905"/>
    </source>
</evidence>